<dbReference type="AlphaFoldDB" id="A0A194XBW8"/>
<dbReference type="RefSeq" id="XP_018072014.1">
    <property type="nucleotide sequence ID" value="XM_018219806.1"/>
</dbReference>
<dbReference type="KEGG" id="psco:LY89DRAFT_733494"/>
<dbReference type="Proteomes" id="UP000070700">
    <property type="component" value="Unassembled WGS sequence"/>
</dbReference>
<proteinExistence type="predicted"/>
<dbReference type="InParanoid" id="A0A194XBW8"/>
<gene>
    <name evidence="2" type="ORF">LY89DRAFT_733494</name>
</gene>
<reference evidence="2 3" key="1">
    <citation type="submission" date="2015-10" db="EMBL/GenBank/DDBJ databases">
        <title>Full genome of DAOMC 229536 Phialocephala scopiformis, a fungal endophyte of spruce producing the potent anti-insectan compound rugulosin.</title>
        <authorList>
            <consortium name="DOE Joint Genome Institute"/>
            <person name="Walker A.K."/>
            <person name="Frasz S.L."/>
            <person name="Seifert K.A."/>
            <person name="Miller J.D."/>
            <person name="Mondo S.J."/>
            <person name="Labutti K."/>
            <person name="Lipzen A."/>
            <person name="Dockter R."/>
            <person name="Kennedy M."/>
            <person name="Grigoriev I.V."/>
            <person name="Spatafora J.W."/>
        </authorList>
    </citation>
    <scope>NUCLEOTIDE SEQUENCE [LARGE SCALE GENOMIC DNA]</scope>
    <source>
        <strain evidence="2 3">CBS 120377</strain>
    </source>
</reference>
<sequence length="257" mass="29209">MHTWAQLPKNVAICDIEACNLGRSITHLNVFQIAIANANGQWIIPPTIINHEITKRELFEANAGTLVNNLVFSKFYGDADETEARGNGKRTATRKELGQELESYITNEGPIVEWFEWSSYNIDWLGVYAGLVSVGFEHLLPLMPTTERRPLLWFRRIRAALKLENLGLSLGNLFAILYAEDDELLAQAHYAGPDVEMLIKVIKYLFANLEGSQIPGKIENYFHVIDIDLSEINGLNDDRAEEAQRDPTRKRESRLVR</sequence>
<dbReference type="EMBL" id="KQ947414">
    <property type="protein sequence ID" value="KUJ17659.1"/>
    <property type="molecule type" value="Genomic_DNA"/>
</dbReference>
<accession>A0A194XBW8</accession>
<keyword evidence="3" id="KW-1185">Reference proteome</keyword>
<dbReference type="OrthoDB" id="5279849at2759"/>
<name>A0A194XBW8_MOLSC</name>
<evidence type="ECO:0000256" key="1">
    <source>
        <dbReference type="SAM" id="MobiDB-lite"/>
    </source>
</evidence>
<evidence type="ECO:0000313" key="3">
    <source>
        <dbReference type="Proteomes" id="UP000070700"/>
    </source>
</evidence>
<organism evidence="2 3">
    <name type="scientific">Mollisia scopiformis</name>
    <name type="common">Conifer needle endophyte fungus</name>
    <name type="synonym">Phialocephala scopiformis</name>
    <dbReference type="NCBI Taxonomy" id="149040"/>
    <lineage>
        <taxon>Eukaryota</taxon>
        <taxon>Fungi</taxon>
        <taxon>Dikarya</taxon>
        <taxon>Ascomycota</taxon>
        <taxon>Pezizomycotina</taxon>
        <taxon>Leotiomycetes</taxon>
        <taxon>Helotiales</taxon>
        <taxon>Mollisiaceae</taxon>
        <taxon>Mollisia</taxon>
    </lineage>
</organism>
<feature type="region of interest" description="Disordered" evidence="1">
    <location>
        <begin position="238"/>
        <end position="257"/>
    </location>
</feature>
<dbReference type="GeneID" id="28829532"/>
<protein>
    <recommendedName>
        <fullName evidence="4">Exonuclease domain-containing protein</fullName>
    </recommendedName>
</protein>
<evidence type="ECO:0008006" key="4">
    <source>
        <dbReference type="Google" id="ProtNLM"/>
    </source>
</evidence>
<evidence type="ECO:0000313" key="2">
    <source>
        <dbReference type="EMBL" id="KUJ17659.1"/>
    </source>
</evidence>